<keyword evidence="4" id="KW-0677">Repeat</keyword>
<comment type="similarity">
    <text evidence="2">Belongs to the krueppel C2H2-type zinc-finger protein family.</text>
</comment>
<dbReference type="PANTHER" id="PTHR16515">
    <property type="entry name" value="PR DOMAIN ZINC FINGER PROTEIN"/>
    <property type="match status" value="1"/>
</dbReference>
<name>A0A6P3W488_CLUHA</name>
<evidence type="ECO:0000256" key="3">
    <source>
        <dbReference type="ARBA" id="ARBA00022723"/>
    </source>
</evidence>
<dbReference type="InterPro" id="IPR050331">
    <property type="entry name" value="Zinc_finger"/>
</dbReference>
<feature type="domain" description="C2H2-type" evidence="13">
    <location>
        <begin position="409"/>
        <end position="436"/>
    </location>
</feature>
<dbReference type="Proteomes" id="UP000515152">
    <property type="component" value="Chromosome 1"/>
</dbReference>
<keyword evidence="6" id="KW-0862">Zinc</keyword>
<keyword evidence="3" id="KW-0479">Metal-binding</keyword>
<keyword evidence="8" id="KW-0238">DNA-binding</keyword>
<dbReference type="PANTHER" id="PTHR16515:SF55">
    <property type="entry name" value="C2H2-TYPE DOMAIN-CONTAINING PROTEIN"/>
    <property type="match status" value="1"/>
</dbReference>
<feature type="region of interest" description="Disordered" evidence="12">
    <location>
        <begin position="163"/>
        <end position="190"/>
    </location>
</feature>
<keyword evidence="5 11" id="KW-0863">Zinc-finger</keyword>
<evidence type="ECO:0000256" key="6">
    <source>
        <dbReference type="ARBA" id="ARBA00022833"/>
    </source>
</evidence>
<dbReference type="GO" id="GO:0006357">
    <property type="term" value="P:regulation of transcription by RNA polymerase II"/>
    <property type="evidence" value="ECO:0007669"/>
    <property type="project" value="UniProtKB-ARBA"/>
</dbReference>
<dbReference type="OrthoDB" id="8922241at2759"/>
<accession>A0A6P3W488</accession>
<evidence type="ECO:0000256" key="5">
    <source>
        <dbReference type="ARBA" id="ARBA00022771"/>
    </source>
</evidence>
<feature type="domain" description="C2H2-type" evidence="13">
    <location>
        <begin position="381"/>
        <end position="408"/>
    </location>
</feature>
<dbReference type="GO" id="GO:0003677">
    <property type="term" value="F:DNA binding"/>
    <property type="evidence" value="ECO:0007669"/>
    <property type="project" value="UniProtKB-KW"/>
</dbReference>
<feature type="compositionally biased region" description="Basic and acidic residues" evidence="12">
    <location>
        <begin position="168"/>
        <end position="182"/>
    </location>
</feature>
<evidence type="ECO:0000256" key="8">
    <source>
        <dbReference type="ARBA" id="ARBA00023125"/>
    </source>
</evidence>
<evidence type="ECO:0000256" key="7">
    <source>
        <dbReference type="ARBA" id="ARBA00023015"/>
    </source>
</evidence>
<dbReference type="GeneID" id="105905706"/>
<gene>
    <name evidence="15" type="primary">LOC105905706</name>
</gene>
<dbReference type="SMART" id="SM00355">
    <property type="entry name" value="ZnF_C2H2"/>
    <property type="match status" value="5"/>
</dbReference>
<dbReference type="PROSITE" id="PS00028">
    <property type="entry name" value="ZINC_FINGER_C2H2_1"/>
    <property type="match status" value="4"/>
</dbReference>
<organism evidence="14 15">
    <name type="scientific">Clupea harengus</name>
    <name type="common">Atlantic herring</name>
    <dbReference type="NCBI Taxonomy" id="7950"/>
    <lineage>
        <taxon>Eukaryota</taxon>
        <taxon>Metazoa</taxon>
        <taxon>Chordata</taxon>
        <taxon>Craniata</taxon>
        <taxon>Vertebrata</taxon>
        <taxon>Euteleostomi</taxon>
        <taxon>Actinopterygii</taxon>
        <taxon>Neopterygii</taxon>
        <taxon>Teleostei</taxon>
        <taxon>Clupei</taxon>
        <taxon>Clupeiformes</taxon>
        <taxon>Clupeoidei</taxon>
        <taxon>Clupeidae</taxon>
        <taxon>Clupea</taxon>
    </lineage>
</organism>
<evidence type="ECO:0000259" key="13">
    <source>
        <dbReference type="PROSITE" id="PS50157"/>
    </source>
</evidence>
<dbReference type="KEGG" id="char:105905706"/>
<dbReference type="GO" id="GO:0008270">
    <property type="term" value="F:zinc ion binding"/>
    <property type="evidence" value="ECO:0007669"/>
    <property type="project" value="UniProtKB-KW"/>
</dbReference>
<feature type="domain" description="C2H2-type" evidence="13">
    <location>
        <begin position="320"/>
        <end position="347"/>
    </location>
</feature>
<dbReference type="SUPFAM" id="SSF57667">
    <property type="entry name" value="beta-beta-alpha zinc fingers"/>
    <property type="match status" value="3"/>
</dbReference>
<protein>
    <submittedName>
        <fullName evidence="15">Zinc finger protein 239</fullName>
    </submittedName>
</protein>
<dbReference type="FunFam" id="3.30.160.60:FF:001010">
    <property type="entry name" value="zinc finger protein 64 isoform X3"/>
    <property type="match status" value="1"/>
</dbReference>
<proteinExistence type="inferred from homology"/>
<evidence type="ECO:0000256" key="4">
    <source>
        <dbReference type="ARBA" id="ARBA00022737"/>
    </source>
</evidence>
<keyword evidence="10" id="KW-0539">Nucleus</keyword>
<reference evidence="15" key="1">
    <citation type="submission" date="2025-08" db="UniProtKB">
        <authorList>
            <consortium name="RefSeq"/>
        </authorList>
    </citation>
    <scope>IDENTIFICATION</scope>
</reference>
<evidence type="ECO:0000256" key="10">
    <source>
        <dbReference type="ARBA" id="ARBA00023242"/>
    </source>
</evidence>
<evidence type="ECO:0000256" key="1">
    <source>
        <dbReference type="ARBA" id="ARBA00004123"/>
    </source>
</evidence>
<evidence type="ECO:0000256" key="9">
    <source>
        <dbReference type="ARBA" id="ARBA00023163"/>
    </source>
</evidence>
<dbReference type="AlphaFoldDB" id="A0A6P3W488"/>
<evidence type="ECO:0000256" key="12">
    <source>
        <dbReference type="SAM" id="MobiDB-lite"/>
    </source>
</evidence>
<evidence type="ECO:0000256" key="2">
    <source>
        <dbReference type="ARBA" id="ARBA00006991"/>
    </source>
</evidence>
<evidence type="ECO:0000313" key="15">
    <source>
        <dbReference type="RefSeq" id="XP_012689194.2"/>
    </source>
</evidence>
<evidence type="ECO:0000313" key="14">
    <source>
        <dbReference type="Proteomes" id="UP000515152"/>
    </source>
</evidence>
<sequence length="479" mass="54160">MAKCDSFHTQLTTIMDLMSKTALAQICKLFEEDSSILKKEMARVMRENKVLHVRLRSLENELTIALQVKQGAHNSTKAYNTMGKQTGETHRGVERDNTVSGVNRAPSINGIFGKEWCMNLWKDGESRECNSDDADPCGDIGDKCKVDDQDQIELLTIKEEESEVDINDSIHQRTPTKERGRCVSDGSETLSTDGHLTDTVRKGRHSISADFSEDCDNLLESSTVLKAQHTEFISLDGTTGEYTMTMPAASSTEYDPHCVPIEYEGEEVAKELIAFEGLSENPSQTVFVEAKALMGAESGETFNYFDRFDLQQSLKRKNKFHCKLCGKKYVKYRTLQSHMKVHKRETMYKCRVCKSGFPQKNLLRTHKCTVAQANIKSKAKNCCEICGRAFTTNANLRVHYSVHTGERPHKCDICGKGFTQKGNLTMHRRIHTGEKPFSCSVCHRSFSQKINLRNHVIIHGKKYAPCFNKGRKKKTKSDD</sequence>
<keyword evidence="9" id="KW-0804">Transcription</keyword>
<dbReference type="PROSITE" id="PS50157">
    <property type="entry name" value="ZINC_FINGER_C2H2_2"/>
    <property type="match status" value="4"/>
</dbReference>
<dbReference type="Gene3D" id="3.30.160.60">
    <property type="entry name" value="Classic Zinc Finger"/>
    <property type="match status" value="4"/>
</dbReference>
<dbReference type="GO" id="GO:0005634">
    <property type="term" value="C:nucleus"/>
    <property type="evidence" value="ECO:0007669"/>
    <property type="project" value="UniProtKB-SubCell"/>
</dbReference>
<dbReference type="InterPro" id="IPR013087">
    <property type="entry name" value="Znf_C2H2_type"/>
</dbReference>
<keyword evidence="7" id="KW-0805">Transcription regulation</keyword>
<comment type="subcellular location">
    <subcellularLocation>
        <location evidence="1">Nucleus</location>
    </subcellularLocation>
</comment>
<keyword evidence="14" id="KW-1185">Reference proteome</keyword>
<dbReference type="Pfam" id="PF00096">
    <property type="entry name" value="zf-C2H2"/>
    <property type="match status" value="4"/>
</dbReference>
<feature type="domain" description="C2H2-type" evidence="13">
    <location>
        <begin position="437"/>
        <end position="464"/>
    </location>
</feature>
<dbReference type="RefSeq" id="XP_012689194.2">
    <property type="nucleotide sequence ID" value="XM_012833740.3"/>
</dbReference>
<evidence type="ECO:0000256" key="11">
    <source>
        <dbReference type="PROSITE-ProRule" id="PRU00042"/>
    </source>
</evidence>
<dbReference type="FunFam" id="3.30.160.60:FF:001289">
    <property type="entry name" value="Zinc finger protein 574"/>
    <property type="match status" value="1"/>
</dbReference>
<dbReference type="InterPro" id="IPR036236">
    <property type="entry name" value="Znf_C2H2_sf"/>
</dbReference>